<dbReference type="PROSITE" id="PS50925">
    <property type="entry name" value="BLUF"/>
    <property type="match status" value="1"/>
</dbReference>
<comment type="caution">
    <text evidence="2">The sequence shown here is derived from an EMBL/GenBank/DDBJ whole genome shotgun (WGS) entry which is preliminary data.</text>
</comment>
<evidence type="ECO:0000313" key="2">
    <source>
        <dbReference type="EMBL" id="MCZ2720614.1"/>
    </source>
</evidence>
<evidence type="ECO:0000313" key="3">
    <source>
        <dbReference type="Proteomes" id="UP001149719"/>
    </source>
</evidence>
<feature type="domain" description="BLUF" evidence="1">
    <location>
        <begin position="3"/>
        <end position="94"/>
    </location>
</feature>
<keyword evidence="3" id="KW-1185">Reference proteome</keyword>
<accession>A0ABT4JSN3</accession>
<dbReference type="SMART" id="SM01034">
    <property type="entry name" value="BLUF"/>
    <property type="match status" value="1"/>
</dbReference>
<evidence type="ECO:0000259" key="1">
    <source>
        <dbReference type="PROSITE" id="PS50925"/>
    </source>
</evidence>
<dbReference type="InterPro" id="IPR036046">
    <property type="entry name" value="Acylphosphatase-like_dom_sf"/>
</dbReference>
<name>A0ABT4JSN3_9GAMM</name>
<organism evidence="2 3">
    <name type="scientific">Marinomonas phaeophyticola</name>
    <dbReference type="NCBI Taxonomy" id="3004091"/>
    <lineage>
        <taxon>Bacteria</taxon>
        <taxon>Pseudomonadati</taxon>
        <taxon>Pseudomonadota</taxon>
        <taxon>Gammaproteobacteria</taxon>
        <taxon>Oceanospirillales</taxon>
        <taxon>Oceanospirillaceae</taxon>
        <taxon>Marinomonas</taxon>
    </lineage>
</organism>
<proteinExistence type="predicted"/>
<dbReference type="InterPro" id="IPR007024">
    <property type="entry name" value="BLUF_domain"/>
</dbReference>
<gene>
    <name evidence="2" type="ORF">O1D97_02885</name>
</gene>
<dbReference type="Pfam" id="PF04940">
    <property type="entry name" value="BLUF"/>
    <property type="match status" value="1"/>
</dbReference>
<reference evidence="2" key="1">
    <citation type="submission" date="2022-12" db="EMBL/GenBank/DDBJ databases">
        <title>Marinomonas 15G1-11 sp. nov, isolated from marine algae.</title>
        <authorList>
            <person name="Butt M."/>
            <person name="Choi D.G."/>
            <person name="Kim J.M."/>
            <person name="Lee J.K."/>
            <person name="Baek J.H."/>
            <person name="Jeon C.O."/>
        </authorList>
    </citation>
    <scope>NUCLEOTIDE SEQUENCE</scope>
    <source>
        <strain evidence="2">15G1-11</strain>
    </source>
</reference>
<sequence>MQLTRLIYASTISDELSVEEIKSIVKAARQGNPASGLTGLLYFNRRYFLQCLEGARTEVNDTFHRIQKDKRHKNIVILEYNEITERIFPDWSMGYLPESNTTQTVYMRFANNPIFNPYLMRGKSALGLVKALKETLSTK</sequence>
<dbReference type="RefSeq" id="WP_269122652.1">
    <property type="nucleotide sequence ID" value="NZ_JAPUBN010000010.1"/>
</dbReference>
<dbReference type="Proteomes" id="UP001149719">
    <property type="component" value="Unassembled WGS sequence"/>
</dbReference>
<protein>
    <submittedName>
        <fullName evidence="2">BLUF domain-containing protein</fullName>
    </submittedName>
</protein>
<dbReference type="Gene3D" id="3.30.70.100">
    <property type="match status" value="1"/>
</dbReference>
<dbReference type="SUPFAM" id="SSF54975">
    <property type="entry name" value="Acylphosphatase/BLUF domain-like"/>
    <property type="match status" value="1"/>
</dbReference>
<dbReference type="EMBL" id="JAPUBN010000010">
    <property type="protein sequence ID" value="MCZ2720614.1"/>
    <property type="molecule type" value="Genomic_DNA"/>
</dbReference>